<reference evidence="3 4" key="1">
    <citation type="submission" date="2016-10" db="EMBL/GenBank/DDBJ databases">
        <authorList>
            <person name="de Groot N.N."/>
        </authorList>
    </citation>
    <scope>NUCLEOTIDE SEQUENCE [LARGE SCALE GENOMIC DNA]</scope>
    <source>
        <strain evidence="3 4">CPCC 202808</strain>
    </source>
</reference>
<reference evidence="2 5" key="2">
    <citation type="submission" date="2020-07" db="EMBL/GenBank/DDBJ databases">
        <title>Sequencing the genomes of 1000 actinobacteria strains.</title>
        <authorList>
            <person name="Klenk H.-P."/>
        </authorList>
    </citation>
    <scope>NUCLEOTIDE SEQUENCE [LARGE SCALE GENOMIC DNA]</scope>
    <source>
        <strain evidence="2 5">DSM 45117</strain>
    </source>
</reference>
<dbReference type="EMBL" id="FOOI01000001">
    <property type="protein sequence ID" value="SFF64394.1"/>
    <property type="molecule type" value="Genomic_DNA"/>
</dbReference>
<evidence type="ECO:0000313" key="3">
    <source>
        <dbReference type="EMBL" id="SFF64394.1"/>
    </source>
</evidence>
<evidence type="ECO:0000313" key="4">
    <source>
        <dbReference type="Proteomes" id="UP000199052"/>
    </source>
</evidence>
<organism evidence="3 4">
    <name type="scientific">Actinopolymorpha cephalotaxi</name>
    <dbReference type="NCBI Taxonomy" id="504797"/>
    <lineage>
        <taxon>Bacteria</taxon>
        <taxon>Bacillati</taxon>
        <taxon>Actinomycetota</taxon>
        <taxon>Actinomycetes</taxon>
        <taxon>Propionibacteriales</taxon>
        <taxon>Actinopolymorphaceae</taxon>
        <taxon>Actinopolymorpha</taxon>
    </lineage>
</organism>
<dbReference type="AlphaFoldDB" id="A0A1I2KBN7"/>
<protein>
    <submittedName>
        <fullName evidence="3">Uncharacterized protein</fullName>
    </submittedName>
</protein>
<accession>A0A1I2KBN7</accession>
<name>A0A1I2KBN7_9ACTN</name>
<proteinExistence type="predicted"/>
<sequence length="107" mass="11472">MVDGGGSTPDGRQVPIPQRGLVETARRFVGQVASRVPGLDADLGQRNAWEAVCADLQRRQQWNDVVELAVNAGRARRRHTPPPQRSAPQSAGTPSSARAATRAPDQP</sequence>
<dbReference type="EMBL" id="JACBZA010000001">
    <property type="protein sequence ID" value="NYH84416.1"/>
    <property type="molecule type" value="Genomic_DNA"/>
</dbReference>
<dbReference type="RefSeq" id="WP_092879908.1">
    <property type="nucleotide sequence ID" value="NZ_FOOI01000001.1"/>
</dbReference>
<evidence type="ECO:0000313" key="2">
    <source>
        <dbReference type="EMBL" id="NYH84416.1"/>
    </source>
</evidence>
<feature type="compositionally biased region" description="Polar residues" evidence="1">
    <location>
        <begin position="86"/>
        <end position="98"/>
    </location>
</feature>
<dbReference type="Proteomes" id="UP000199052">
    <property type="component" value="Unassembled WGS sequence"/>
</dbReference>
<evidence type="ECO:0000313" key="5">
    <source>
        <dbReference type="Proteomes" id="UP000533017"/>
    </source>
</evidence>
<dbReference type="Proteomes" id="UP000533017">
    <property type="component" value="Unassembled WGS sequence"/>
</dbReference>
<evidence type="ECO:0000256" key="1">
    <source>
        <dbReference type="SAM" id="MobiDB-lite"/>
    </source>
</evidence>
<gene>
    <name evidence="2" type="ORF">FHR37_003267</name>
    <name evidence="3" type="ORF">SAMN05421678_101186</name>
</gene>
<feature type="region of interest" description="Disordered" evidence="1">
    <location>
        <begin position="72"/>
        <end position="107"/>
    </location>
</feature>
<keyword evidence="5" id="KW-1185">Reference proteome</keyword>
<dbReference type="OrthoDB" id="3831409at2"/>